<feature type="transmembrane region" description="Helical" evidence="13">
    <location>
        <begin position="618"/>
        <end position="636"/>
    </location>
</feature>
<keyword evidence="5 13" id="KW-0812">Transmembrane</keyword>
<feature type="transmembrane region" description="Helical" evidence="13">
    <location>
        <begin position="1306"/>
        <end position="1328"/>
    </location>
</feature>
<dbReference type="CDD" id="cd18595">
    <property type="entry name" value="ABC_6TM_MRP1_2_3_6_D1_like"/>
    <property type="match status" value="1"/>
</dbReference>
<dbReference type="PROSITE" id="PS00211">
    <property type="entry name" value="ABC_TRANSPORTER_1"/>
    <property type="match status" value="2"/>
</dbReference>
<evidence type="ECO:0000259" key="14">
    <source>
        <dbReference type="PROSITE" id="PS50893"/>
    </source>
</evidence>
<feature type="domain" description="ABC transmembrane type-1" evidence="15">
    <location>
        <begin position="493"/>
        <end position="759"/>
    </location>
</feature>
<evidence type="ECO:0000256" key="2">
    <source>
        <dbReference type="ARBA" id="ARBA00009726"/>
    </source>
</evidence>
<dbReference type="PANTHER" id="PTHR24223">
    <property type="entry name" value="ATP-BINDING CASSETTE SUB-FAMILY C"/>
    <property type="match status" value="1"/>
</dbReference>
<dbReference type="CDD" id="cd03250">
    <property type="entry name" value="ABCC_MRP_domain1"/>
    <property type="match status" value="1"/>
</dbReference>
<feature type="transmembrane region" description="Helical" evidence="13">
    <location>
        <begin position="288"/>
        <end position="307"/>
    </location>
</feature>
<feature type="transmembrane region" description="Helical" evidence="13">
    <location>
        <begin position="1123"/>
        <end position="1145"/>
    </location>
</feature>
<feature type="transmembrane region" description="Helical" evidence="13">
    <location>
        <begin position="1201"/>
        <end position="1218"/>
    </location>
</feature>
<keyword evidence="9 13" id="KW-1133">Transmembrane helix</keyword>
<proteinExistence type="evidence at transcript level"/>
<dbReference type="PROSITE" id="PS50893">
    <property type="entry name" value="ABC_TRANSPORTER_2"/>
    <property type="match status" value="2"/>
</dbReference>
<dbReference type="InterPro" id="IPR011527">
    <property type="entry name" value="ABC1_TM_dom"/>
</dbReference>
<evidence type="ECO:0000256" key="8">
    <source>
        <dbReference type="ARBA" id="ARBA00022840"/>
    </source>
</evidence>
<dbReference type="InterPro" id="IPR050173">
    <property type="entry name" value="ABC_transporter_C-like"/>
</dbReference>
<dbReference type="CDD" id="cd18603">
    <property type="entry name" value="ABC_6TM_MRP1_2_3_6_D2_like"/>
    <property type="match status" value="1"/>
</dbReference>
<evidence type="ECO:0000256" key="4">
    <source>
        <dbReference type="ARBA" id="ARBA00022554"/>
    </source>
</evidence>
<evidence type="ECO:0000256" key="9">
    <source>
        <dbReference type="ARBA" id="ARBA00022989"/>
    </source>
</evidence>
<evidence type="ECO:0000256" key="6">
    <source>
        <dbReference type="ARBA" id="ARBA00022737"/>
    </source>
</evidence>
<dbReference type="SUPFAM" id="SSF52540">
    <property type="entry name" value="P-loop containing nucleoside triphosphate hydrolases"/>
    <property type="match status" value="2"/>
</dbReference>
<feature type="domain" description="ABC transporter" evidence="14">
    <location>
        <begin position="1400"/>
        <end position="1634"/>
    </location>
</feature>
<dbReference type="FunFam" id="3.40.50.300:FF:000997">
    <property type="entry name" value="Multidrug resistance-associated protein 1"/>
    <property type="match status" value="1"/>
</dbReference>
<accession>A0A7H9SKX0</accession>
<feature type="transmembrane region" description="Helical" evidence="13">
    <location>
        <begin position="529"/>
        <end position="550"/>
    </location>
</feature>
<dbReference type="InterPro" id="IPR003439">
    <property type="entry name" value="ABC_transporter-like_ATP-bd"/>
</dbReference>
<feature type="transmembrane region" description="Helical" evidence="13">
    <location>
        <begin position="313"/>
        <end position="332"/>
    </location>
</feature>
<protein>
    <recommendedName>
        <fullName evidence="11">ABC-type glutathione-S-conjugate transporter</fullName>
        <ecNumber evidence="11">7.6.2.3</ecNumber>
    </recommendedName>
</protein>
<organism evidence="16">
    <name type="scientific">Brachionus rotundiformis</name>
    <dbReference type="NCBI Taxonomy" id="96890"/>
    <lineage>
        <taxon>Eukaryota</taxon>
        <taxon>Metazoa</taxon>
        <taxon>Spiralia</taxon>
        <taxon>Gnathifera</taxon>
        <taxon>Rotifera</taxon>
        <taxon>Eurotatoria</taxon>
        <taxon>Monogononta</taxon>
        <taxon>Pseudotrocha</taxon>
        <taxon>Ploima</taxon>
        <taxon>Brachionidae</taxon>
        <taxon>Brachionus</taxon>
    </lineage>
</organism>
<dbReference type="GO" id="GO:0005774">
    <property type="term" value="C:vacuolar membrane"/>
    <property type="evidence" value="ECO:0007669"/>
    <property type="project" value="UniProtKB-SubCell"/>
</dbReference>
<dbReference type="Pfam" id="PF00664">
    <property type="entry name" value="ABC_membrane"/>
    <property type="match status" value="2"/>
</dbReference>
<comment type="catalytic activity">
    <reaction evidence="12">
        <text>leukotriene C4(in) + ATP + H2O = leukotriene C4(out) + ADP + phosphate + H(+)</text>
        <dbReference type="Rhea" id="RHEA:38963"/>
        <dbReference type="ChEBI" id="CHEBI:15377"/>
        <dbReference type="ChEBI" id="CHEBI:15378"/>
        <dbReference type="ChEBI" id="CHEBI:30616"/>
        <dbReference type="ChEBI" id="CHEBI:43474"/>
        <dbReference type="ChEBI" id="CHEBI:57973"/>
        <dbReference type="ChEBI" id="CHEBI:456216"/>
    </reaction>
    <physiologicalReaction direction="left-to-right" evidence="12">
        <dbReference type="Rhea" id="RHEA:38964"/>
    </physiologicalReaction>
</comment>
<name>A0A7H9SKX0_9BILA</name>
<evidence type="ECO:0000256" key="7">
    <source>
        <dbReference type="ARBA" id="ARBA00022741"/>
    </source>
</evidence>
<keyword evidence="3" id="KW-0813">Transport</keyword>
<dbReference type="InterPro" id="IPR017871">
    <property type="entry name" value="ABC_transporter-like_CS"/>
</dbReference>
<keyword evidence="8 16" id="KW-0067">ATP-binding</keyword>
<evidence type="ECO:0000256" key="13">
    <source>
        <dbReference type="SAM" id="Phobius"/>
    </source>
</evidence>
<feature type="transmembrane region" description="Helical" evidence="13">
    <location>
        <begin position="353"/>
        <end position="376"/>
    </location>
</feature>
<dbReference type="SMART" id="SM00382">
    <property type="entry name" value="AAA"/>
    <property type="match status" value="2"/>
</dbReference>
<keyword evidence="7" id="KW-0547">Nucleotide-binding</keyword>
<dbReference type="FunFam" id="1.20.1560.10:FF:000001">
    <property type="entry name" value="ATP-binding cassette subfamily C member 1"/>
    <property type="match status" value="1"/>
</dbReference>
<dbReference type="PANTHER" id="PTHR24223:SF443">
    <property type="entry name" value="MULTIDRUG-RESISTANCE LIKE PROTEIN 1, ISOFORM I"/>
    <property type="match status" value="1"/>
</dbReference>
<dbReference type="Gene3D" id="3.40.50.300">
    <property type="entry name" value="P-loop containing nucleotide triphosphate hydrolases"/>
    <property type="match status" value="2"/>
</dbReference>
<dbReference type="GO" id="GO:0015431">
    <property type="term" value="F:ABC-type glutathione S-conjugate transporter activity"/>
    <property type="evidence" value="ECO:0007669"/>
    <property type="project" value="UniProtKB-EC"/>
</dbReference>
<reference evidence="16" key="1">
    <citation type="journal article" date="2020" name="Comp. Biochem. Physiol. Part D Genomics Proteomics">
        <title>The genome of the marine monogonont rotifer Brachionus rotundiformis and insight into species-specific detoxification components in Brachionus spp.</title>
        <authorList>
            <person name="Kang H.M."/>
            <person name="Kim M.S."/>
            <person name="Choi B.S."/>
            <person name="Kim D.H."/>
            <person name="Kim H.J."/>
            <person name="Hwang U.K."/>
            <person name="Hagiwara A."/>
            <person name="Lee J.S."/>
        </authorList>
    </citation>
    <scope>NUCLEOTIDE SEQUENCE</scope>
</reference>
<keyword evidence="4" id="KW-0926">Vacuole</keyword>
<evidence type="ECO:0000259" key="15">
    <source>
        <dbReference type="PROSITE" id="PS50929"/>
    </source>
</evidence>
<keyword evidence="6" id="KW-0677">Repeat</keyword>
<dbReference type="GO" id="GO:0016887">
    <property type="term" value="F:ATP hydrolysis activity"/>
    <property type="evidence" value="ECO:0007669"/>
    <property type="project" value="InterPro"/>
</dbReference>
<feature type="transmembrane region" description="Helical" evidence="13">
    <location>
        <begin position="220"/>
        <end position="238"/>
    </location>
</feature>
<evidence type="ECO:0000313" key="16">
    <source>
        <dbReference type="EMBL" id="QNH67879.1"/>
    </source>
</evidence>
<dbReference type="SUPFAM" id="SSF90123">
    <property type="entry name" value="ABC transporter transmembrane region"/>
    <property type="match status" value="2"/>
</dbReference>
<feature type="transmembrane region" description="Helical" evidence="13">
    <location>
        <begin position="743"/>
        <end position="762"/>
    </location>
</feature>
<keyword evidence="10 13" id="KW-0472">Membrane</keyword>
<evidence type="ECO:0000256" key="10">
    <source>
        <dbReference type="ARBA" id="ARBA00023136"/>
    </source>
</evidence>
<dbReference type="Gene3D" id="1.20.1560.10">
    <property type="entry name" value="ABC transporter type 1, transmembrane domain"/>
    <property type="match status" value="2"/>
</dbReference>
<dbReference type="FunFam" id="3.40.50.300:FF:000074">
    <property type="entry name" value="Multidrug resistance-associated protein 5 isoform 1"/>
    <property type="match status" value="1"/>
</dbReference>
<dbReference type="GO" id="GO:0000323">
    <property type="term" value="C:lytic vacuole"/>
    <property type="evidence" value="ECO:0007669"/>
    <property type="project" value="UniProtKB-ARBA"/>
</dbReference>
<comment type="similarity">
    <text evidence="2">Belongs to the ABC transporter superfamily. ABCC family. Conjugate transporter (TC 3.A.1.208) subfamily.</text>
</comment>
<feature type="transmembrane region" description="Helical" evidence="13">
    <location>
        <begin position="1073"/>
        <end position="1091"/>
    </location>
</feature>
<dbReference type="Pfam" id="PF24357">
    <property type="entry name" value="TMD0_ABC"/>
    <property type="match status" value="1"/>
</dbReference>
<evidence type="ECO:0000256" key="5">
    <source>
        <dbReference type="ARBA" id="ARBA00022692"/>
    </source>
</evidence>
<dbReference type="PROSITE" id="PS50929">
    <property type="entry name" value="ABC_TM1F"/>
    <property type="match status" value="2"/>
</dbReference>
<evidence type="ECO:0000256" key="3">
    <source>
        <dbReference type="ARBA" id="ARBA00022448"/>
    </source>
</evidence>
<dbReference type="FunFam" id="1.20.1560.10:FF:000020">
    <property type="entry name" value="ABC metal ion transporter"/>
    <property type="match status" value="1"/>
</dbReference>
<dbReference type="CDD" id="cd03244">
    <property type="entry name" value="ABCC_MRP_domain2"/>
    <property type="match status" value="1"/>
</dbReference>
<feature type="transmembrane region" description="Helical" evidence="13">
    <location>
        <begin position="6"/>
        <end position="30"/>
    </location>
</feature>
<reference evidence="16" key="2">
    <citation type="submission" date="2020-05" db="EMBL/GenBank/DDBJ databases">
        <authorList>
            <person name="Kang H.-M."/>
            <person name="Kim M.-S."/>
            <person name="Lee J.-S."/>
        </authorList>
    </citation>
    <scope>NUCLEOTIDE SEQUENCE</scope>
</reference>
<dbReference type="EC" id="7.6.2.3" evidence="11"/>
<feature type="domain" description="ABC transporter" evidence="14">
    <location>
        <begin position="791"/>
        <end position="1014"/>
    </location>
</feature>
<feature type="transmembrane region" description="Helical" evidence="13">
    <location>
        <begin position="1224"/>
        <end position="1241"/>
    </location>
</feature>
<feature type="transmembrane region" description="Helical" evidence="13">
    <location>
        <begin position="704"/>
        <end position="723"/>
    </location>
</feature>
<dbReference type="InterPro" id="IPR056227">
    <property type="entry name" value="TMD0_ABC"/>
</dbReference>
<evidence type="ECO:0000256" key="11">
    <source>
        <dbReference type="ARBA" id="ARBA00024220"/>
    </source>
</evidence>
<dbReference type="GO" id="GO:0005524">
    <property type="term" value="F:ATP binding"/>
    <property type="evidence" value="ECO:0007669"/>
    <property type="project" value="UniProtKB-KW"/>
</dbReference>
<dbReference type="InterPro" id="IPR027417">
    <property type="entry name" value="P-loop_NTPase"/>
</dbReference>
<evidence type="ECO:0000256" key="12">
    <source>
        <dbReference type="ARBA" id="ARBA00047523"/>
    </source>
</evidence>
<dbReference type="EMBL" id="MT524824">
    <property type="protein sequence ID" value="QNH67879.1"/>
    <property type="molecule type" value="mRNA"/>
</dbReference>
<comment type="subcellular location">
    <subcellularLocation>
        <location evidence="1">Vacuole membrane</location>
        <topology evidence="1">Multi-pass membrane protein</topology>
    </subcellularLocation>
</comment>
<dbReference type="InterPro" id="IPR036640">
    <property type="entry name" value="ABC1_TM_sf"/>
</dbReference>
<feature type="domain" description="ABC transmembrane type-1" evidence="15">
    <location>
        <begin position="1079"/>
        <end position="1363"/>
    </location>
</feature>
<dbReference type="InterPro" id="IPR003593">
    <property type="entry name" value="AAA+_ATPase"/>
</dbReference>
<sequence length="1649" mass="188847">MDTDDYIQFVFVLIVLLTTVISIIVVLIVVKCVQICVHNRILCCKRARRRNRQSNSLGGSFDCFSNELSSDSSNSDCEENDFSSSNSEILNYISNNGINYFDNLAYNVETDFNQCDKINRKYSDPSRFISPAKANESTIRSTDIILDPSSLCRYLKTNSSGDKDFSYILSQQGSANLCIGTEVRDWTKEKSDSEIDEIPPSYEQETSSKRPDFNKCIQQSLFNLAPCVVLWILTPTWIHMVRRKRMTQTRFSFLTCAKMIFLSLLIINEITKIVLSIIKKLDNNPINYITPSLLIFSYLVVIFIILMELKHGLRSSMILFSYWSFMILLSAFEFRTKVYSIIEKDQNEEKYNIWEIVLFYQHFGLMLIMLFLTLISENKVDKNALKNPKLYPEHKAPLLSRLTFWWLNPLILTGYKKELTKEDMWDVDSNEKSCHLTNKLEAEWSKVARNYMEAKRFQYDNEAFSSSEEKIEQRKPSLLWCLVKIFYGKFLSGAFLKLIQDGLTLVGPTILNLIIKFVEDKDSDPQLGYFYTGLLFFSSVLQTILLQHYFHRMFIVGARSLKLSSQSRKLATVGEMTNLMQVNTQSFVDLTAYVNILWSGPLQIAISIYLLWQYLGPSCLAGVGVMIISIPLNGFLSNRAKNYQIKKLKEQDSRIKMTNEVLSGIKVLKLYGWELSFRNLVEKIRERELGIFYKTGIFNVFIKFSFEISSFVVALASFLVYIVTGNNLNASTAFVSLTLFNNMRFPLIMFPNVITMLIQANVSMTRIRTFLLRDEIDLGQIRHEKIDGEAIKFRNVDLGWSETEKTLHNLNFDIKKGELIAVVGSVGSGKSSLISGLLGEMHKFKGYMNVNGSTAYVSQQAWIQNSTLRNNILFGHSYDQNLYETILSSCALVSDLEILPAGDQTEIGEKGINLSGGQKQRISLARSVYANASIYAFDDPLSAVDAHVGKHIFDSVIGPKGLLKHKTRLFATNSLAFLSECDKIIMLDKGSIKEMGTYLELIEKNSAFSKFMGEYIKNQKVNQDEESDMSVETKNNQKYVGKKDSDVDKIIVKEKVETGQVKLKVLLEYFKSCTMWFSIMFIILLIFYNIFQAGLSLWLSDWSDKADKQEYADSQWNNKYVRLGVYGAIGFGQSIVMLVAEFVYLKMVMRSSRFLHSSMLYSILRSNMQFFESTPLGRIINRFSKDIDAVENMIPMSYRNLVRCMFQVLITVVMISFVTPYFLIPLLPISIVYYFVQRYYVAAMRQLRRLNSVSKSPIFSHFGETLTGVSTIRAYGSEKRFIKQMENKIDENLSFFYPDTISNRWLAVRLEFIGSLVTFFSCLFVILFKETTSAGNAGLSISFSLNVAQFLNWLVRMSADFESNITSIERIKEYCETPHEAAWIIENSRPPLEWPAQGHIHFDKFSVKYREELDFVLKNINCQIVPGEKIGIVGRTGAGKSSLTLALFRILESQYGKIYIDKIDIKTIGLHDLRKKLTIIPQDPVLFSGSLRMNLDPFEEYSDLQIWRALADAHLKDFVQGLDKKLDFECSEGGENLSVGQRQLICLARALLRKTKILVLDEATASIDHNTDDLIQTTIRNQFKDCTVLTIAHRLNTIMDSTRIMVLDRGEIVELDSPENLMSNENSLFFSMAYSAGLTKIDANQELRF</sequence>
<dbReference type="Pfam" id="PF00005">
    <property type="entry name" value="ABC_tran"/>
    <property type="match status" value="2"/>
</dbReference>
<evidence type="ECO:0000256" key="1">
    <source>
        <dbReference type="ARBA" id="ARBA00004128"/>
    </source>
</evidence>